<evidence type="ECO:0000256" key="1">
    <source>
        <dbReference type="ARBA" id="ARBA00001946"/>
    </source>
</evidence>
<keyword evidence="8" id="KW-1185">Reference proteome</keyword>
<dbReference type="InterPro" id="IPR015797">
    <property type="entry name" value="NUDIX_hydrolase-like_dom_sf"/>
</dbReference>
<dbReference type="CDD" id="cd18882">
    <property type="entry name" value="NUDIX_Hydrolase"/>
    <property type="match status" value="1"/>
</dbReference>
<proteinExistence type="inferred from homology"/>
<evidence type="ECO:0000313" key="8">
    <source>
        <dbReference type="Proteomes" id="UP000199360"/>
    </source>
</evidence>
<organism evidence="7 8">
    <name type="scientific">Micromonospora humi</name>
    <dbReference type="NCBI Taxonomy" id="745366"/>
    <lineage>
        <taxon>Bacteria</taxon>
        <taxon>Bacillati</taxon>
        <taxon>Actinomycetota</taxon>
        <taxon>Actinomycetes</taxon>
        <taxon>Micromonosporales</taxon>
        <taxon>Micromonosporaceae</taxon>
        <taxon>Micromonospora</taxon>
    </lineage>
</organism>
<dbReference type="EMBL" id="FMDM01000002">
    <property type="protein sequence ID" value="SCG41129.1"/>
    <property type="molecule type" value="Genomic_DNA"/>
</dbReference>
<feature type="domain" description="Nudix hydrolase" evidence="6">
    <location>
        <begin position="9"/>
        <end position="140"/>
    </location>
</feature>
<dbReference type="InterPro" id="IPR020476">
    <property type="entry name" value="Nudix_hydrolase"/>
</dbReference>
<dbReference type="PANTHER" id="PTHR43046:SF2">
    <property type="entry name" value="8-OXO-DGTP DIPHOSPHATASE-RELATED"/>
    <property type="match status" value="1"/>
</dbReference>
<dbReference type="SUPFAM" id="SSF55811">
    <property type="entry name" value="Nudix"/>
    <property type="match status" value="1"/>
</dbReference>
<sequence>MVWHARAVAFYDVALVLLVDRAGAVLLQHRDGHAPVSPHQWSLPGGSIEPGETPEQAARRELLEETGLTAGELHLFWSGPRPHEEGFPHTVTVHVFRGDTDARQGDVVLGEGQAMVFVPRDEVLNRELAVSAAKVLPMHLAEVQPAANAPASSRTNRGSTSPSGR</sequence>
<dbReference type="GO" id="GO:0016787">
    <property type="term" value="F:hydrolase activity"/>
    <property type="evidence" value="ECO:0007669"/>
    <property type="project" value="UniProtKB-KW"/>
</dbReference>
<dbReference type="PANTHER" id="PTHR43046">
    <property type="entry name" value="GDP-MANNOSE MANNOSYL HYDROLASE"/>
    <property type="match status" value="1"/>
</dbReference>
<dbReference type="InterPro" id="IPR020084">
    <property type="entry name" value="NUDIX_hydrolase_CS"/>
</dbReference>
<protein>
    <submittedName>
        <fullName evidence="7">ADP-ribose pyrophosphatase YjhB, NUDIX family</fullName>
    </submittedName>
</protein>
<dbReference type="STRING" id="745366.GA0070213_102303"/>
<feature type="compositionally biased region" description="Polar residues" evidence="5">
    <location>
        <begin position="150"/>
        <end position="165"/>
    </location>
</feature>
<evidence type="ECO:0000259" key="6">
    <source>
        <dbReference type="PROSITE" id="PS51462"/>
    </source>
</evidence>
<evidence type="ECO:0000256" key="4">
    <source>
        <dbReference type="RuleBase" id="RU003476"/>
    </source>
</evidence>
<comment type="cofactor">
    <cofactor evidence="1">
        <name>Mg(2+)</name>
        <dbReference type="ChEBI" id="CHEBI:18420"/>
    </cofactor>
</comment>
<evidence type="ECO:0000256" key="2">
    <source>
        <dbReference type="ARBA" id="ARBA00005582"/>
    </source>
</evidence>
<dbReference type="Pfam" id="PF00293">
    <property type="entry name" value="NUDIX"/>
    <property type="match status" value="1"/>
</dbReference>
<name>A0A1C5H4Z9_9ACTN</name>
<reference evidence="8" key="1">
    <citation type="submission" date="2016-06" db="EMBL/GenBank/DDBJ databases">
        <authorList>
            <person name="Varghese N."/>
            <person name="Submissions Spin"/>
        </authorList>
    </citation>
    <scope>NUCLEOTIDE SEQUENCE [LARGE SCALE GENOMIC DNA]</scope>
    <source>
        <strain evidence="8">DSM 45647</strain>
    </source>
</reference>
<feature type="region of interest" description="Disordered" evidence="5">
    <location>
        <begin position="145"/>
        <end position="165"/>
    </location>
</feature>
<gene>
    <name evidence="7" type="ORF">GA0070213_102303</name>
</gene>
<dbReference type="Proteomes" id="UP000199360">
    <property type="component" value="Unassembled WGS sequence"/>
</dbReference>
<dbReference type="Gene3D" id="3.90.79.10">
    <property type="entry name" value="Nucleoside Triphosphate Pyrophosphohydrolase"/>
    <property type="match status" value="1"/>
</dbReference>
<evidence type="ECO:0000256" key="5">
    <source>
        <dbReference type="SAM" id="MobiDB-lite"/>
    </source>
</evidence>
<accession>A0A1C5H4Z9</accession>
<dbReference type="PRINTS" id="PR00502">
    <property type="entry name" value="NUDIXFAMILY"/>
</dbReference>
<dbReference type="PROSITE" id="PS51462">
    <property type="entry name" value="NUDIX"/>
    <property type="match status" value="1"/>
</dbReference>
<evidence type="ECO:0000256" key="3">
    <source>
        <dbReference type="ARBA" id="ARBA00022801"/>
    </source>
</evidence>
<dbReference type="InterPro" id="IPR000086">
    <property type="entry name" value="NUDIX_hydrolase_dom"/>
</dbReference>
<evidence type="ECO:0000313" key="7">
    <source>
        <dbReference type="EMBL" id="SCG41129.1"/>
    </source>
</evidence>
<dbReference type="AlphaFoldDB" id="A0A1C5H4Z9"/>
<keyword evidence="3 4" id="KW-0378">Hydrolase</keyword>
<comment type="similarity">
    <text evidence="2 4">Belongs to the Nudix hydrolase family.</text>
</comment>
<dbReference type="PROSITE" id="PS00893">
    <property type="entry name" value="NUDIX_BOX"/>
    <property type="match status" value="1"/>
</dbReference>